<feature type="region of interest" description="Disordered" evidence="9">
    <location>
        <begin position="1"/>
        <end position="26"/>
    </location>
</feature>
<dbReference type="EC" id="2.7.10.2" evidence="2"/>
<dbReference type="GO" id="GO:0005524">
    <property type="term" value="F:ATP binding"/>
    <property type="evidence" value="ECO:0007669"/>
    <property type="project" value="UniProtKB-KW"/>
</dbReference>
<accession>A0A7J4ZSX4</accession>
<evidence type="ECO:0000259" key="10">
    <source>
        <dbReference type="Pfam" id="PF13614"/>
    </source>
</evidence>
<sequence length="280" mass="31449">MSRIEKAMEKAAQLRDEVAPSSEGHPQKRVFKAIPSQPPPIPSVAHKIRPDNPYLVNLNDPHSPTAEEYRKLKSVLVKMTKGEDFFKNTIMVTSAVPHEGKTLTALNLAISLAQEFDHTVLLVDADLRSPSVQRYLNIDNGKGLSDVLLDGTDIGDTIIATGIGKLSIIPAGHIVSNPVELFTSQKMKELIEEMKYRYPDRYLIFDTPPILLFAETRSLAHQMDGVLFVVKERLASHENIKEAVEALKGCELLGMVYNDAILDRHDERYSYYRDYPHKAT</sequence>
<comment type="similarity">
    <text evidence="1">Belongs to the CpsD/CapB family.</text>
</comment>
<name>A0A7J4ZSX4_9BACT</name>
<keyword evidence="4" id="KW-0547">Nucleotide-binding</keyword>
<gene>
    <name evidence="11" type="ORF">F6V25_03585</name>
</gene>
<reference evidence="11 12" key="1">
    <citation type="submission" date="2019-09" db="EMBL/GenBank/DDBJ databases">
        <title>Geobacter sp. Red96, a novel strain isolated from paddy soil.</title>
        <authorList>
            <person name="Xu Z."/>
            <person name="Masuda Y."/>
            <person name="Itoh H."/>
            <person name="Senoo K."/>
        </authorList>
    </citation>
    <scope>NUCLEOTIDE SEQUENCE [LARGE SCALE GENOMIC DNA]</scope>
    <source>
        <strain evidence="11 12">Red96</strain>
    </source>
</reference>
<dbReference type="Proteomes" id="UP000420562">
    <property type="component" value="Unassembled WGS sequence"/>
</dbReference>
<dbReference type="InterPro" id="IPR005702">
    <property type="entry name" value="Wzc-like_C"/>
</dbReference>
<dbReference type="GO" id="GO:0004715">
    <property type="term" value="F:non-membrane spanning protein tyrosine kinase activity"/>
    <property type="evidence" value="ECO:0007669"/>
    <property type="project" value="UniProtKB-EC"/>
</dbReference>
<evidence type="ECO:0000313" key="11">
    <source>
        <dbReference type="EMBL" id="KAB0666511.1"/>
    </source>
</evidence>
<evidence type="ECO:0000256" key="7">
    <source>
        <dbReference type="ARBA" id="ARBA00023137"/>
    </source>
</evidence>
<protein>
    <recommendedName>
        <fullName evidence="2">non-specific protein-tyrosine kinase</fullName>
        <ecNumber evidence="2">2.7.10.2</ecNumber>
    </recommendedName>
</protein>
<keyword evidence="3" id="KW-0808">Transferase</keyword>
<evidence type="ECO:0000256" key="8">
    <source>
        <dbReference type="ARBA" id="ARBA00051245"/>
    </source>
</evidence>
<dbReference type="GO" id="GO:0005886">
    <property type="term" value="C:plasma membrane"/>
    <property type="evidence" value="ECO:0007669"/>
    <property type="project" value="TreeGrafter"/>
</dbReference>
<evidence type="ECO:0000256" key="9">
    <source>
        <dbReference type="SAM" id="MobiDB-lite"/>
    </source>
</evidence>
<evidence type="ECO:0000313" key="12">
    <source>
        <dbReference type="Proteomes" id="UP000420562"/>
    </source>
</evidence>
<keyword evidence="5 11" id="KW-0418">Kinase</keyword>
<dbReference type="Gene3D" id="3.40.50.300">
    <property type="entry name" value="P-loop containing nucleotide triphosphate hydrolases"/>
    <property type="match status" value="1"/>
</dbReference>
<proteinExistence type="inferred from homology"/>
<keyword evidence="6" id="KW-0067">ATP-binding</keyword>
<dbReference type="InterPro" id="IPR027417">
    <property type="entry name" value="P-loop_NTPase"/>
</dbReference>
<evidence type="ECO:0000256" key="5">
    <source>
        <dbReference type="ARBA" id="ARBA00022777"/>
    </source>
</evidence>
<keyword evidence="12" id="KW-1185">Reference proteome</keyword>
<dbReference type="CDD" id="cd05387">
    <property type="entry name" value="BY-kinase"/>
    <property type="match status" value="1"/>
</dbReference>
<dbReference type="SUPFAM" id="SSF52540">
    <property type="entry name" value="P-loop containing nucleoside triphosphate hydrolases"/>
    <property type="match status" value="1"/>
</dbReference>
<dbReference type="AlphaFoldDB" id="A0A7J4ZSX4"/>
<dbReference type="PANTHER" id="PTHR32309">
    <property type="entry name" value="TYROSINE-PROTEIN KINASE"/>
    <property type="match status" value="1"/>
</dbReference>
<comment type="catalytic activity">
    <reaction evidence="8">
        <text>L-tyrosyl-[protein] + ATP = O-phospho-L-tyrosyl-[protein] + ADP + H(+)</text>
        <dbReference type="Rhea" id="RHEA:10596"/>
        <dbReference type="Rhea" id="RHEA-COMP:10136"/>
        <dbReference type="Rhea" id="RHEA-COMP:20101"/>
        <dbReference type="ChEBI" id="CHEBI:15378"/>
        <dbReference type="ChEBI" id="CHEBI:30616"/>
        <dbReference type="ChEBI" id="CHEBI:46858"/>
        <dbReference type="ChEBI" id="CHEBI:61978"/>
        <dbReference type="ChEBI" id="CHEBI:456216"/>
        <dbReference type="EC" id="2.7.10.2"/>
    </reaction>
</comment>
<evidence type="ECO:0000256" key="1">
    <source>
        <dbReference type="ARBA" id="ARBA00007316"/>
    </source>
</evidence>
<feature type="domain" description="AAA" evidence="10">
    <location>
        <begin position="100"/>
        <end position="244"/>
    </location>
</feature>
<evidence type="ECO:0000256" key="4">
    <source>
        <dbReference type="ARBA" id="ARBA00022741"/>
    </source>
</evidence>
<dbReference type="EMBL" id="VZQZ01000002">
    <property type="protein sequence ID" value="KAB0666511.1"/>
    <property type="molecule type" value="Genomic_DNA"/>
</dbReference>
<dbReference type="RefSeq" id="WP_151127272.1">
    <property type="nucleotide sequence ID" value="NZ_VZQZ01000002.1"/>
</dbReference>
<evidence type="ECO:0000256" key="6">
    <source>
        <dbReference type="ARBA" id="ARBA00022840"/>
    </source>
</evidence>
<dbReference type="Pfam" id="PF13614">
    <property type="entry name" value="AAA_31"/>
    <property type="match status" value="1"/>
</dbReference>
<comment type="caution">
    <text evidence="11">The sequence shown here is derived from an EMBL/GenBank/DDBJ whole genome shotgun (WGS) entry which is preliminary data.</text>
</comment>
<evidence type="ECO:0000256" key="2">
    <source>
        <dbReference type="ARBA" id="ARBA00011903"/>
    </source>
</evidence>
<keyword evidence="7" id="KW-0829">Tyrosine-protein kinase</keyword>
<dbReference type="PANTHER" id="PTHR32309:SF13">
    <property type="entry name" value="FERRIC ENTEROBACTIN TRANSPORT PROTEIN FEPE"/>
    <property type="match status" value="1"/>
</dbReference>
<organism evidence="11 12">
    <name type="scientific">Oryzomonas japonica</name>
    <dbReference type="NCBI Taxonomy" id="2603858"/>
    <lineage>
        <taxon>Bacteria</taxon>
        <taxon>Pseudomonadati</taxon>
        <taxon>Thermodesulfobacteriota</taxon>
        <taxon>Desulfuromonadia</taxon>
        <taxon>Geobacterales</taxon>
        <taxon>Geobacteraceae</taxon>
        <taxon>Oryzomonas</taxon>
    </lineage>
</organism>
<dbReference type="InterPro" id="IPR050445">
    <property type="entry name" value="Bact_polysacc_biosynth/exp"/>
</dbReference>
<dbReference type="NCBIfam" id="TIGR01007">
    <property type="entry name" value="eps_fam"/>
    <property type="match status" value="1"/>
</dbReference>
<feature type="compositionally biased region" description="Basic and acidic residues" evidence="9">
    <location>
        <begin position="1"/>
        <end position="18"/>
    </location>
</feature>
<dbReference type="NCBIfam" id="TIGR03018">
    <property type="entry name" value="pepcterm_TyrKin"/>
    <property type="match status" value="1"/>
</dbReference>
<dbReference type="InterPro" id="IPR025669">
    <property type="entry name" value="AAA_dom"/>
</dbReference>
<evidence type="ECO:0000256" key="3">
    <source>
        <dbReference type="ARBA" id="ARBA00022679"/>
    </source>
</evidence>